<keyword evidence="4" id="KW-0560">Oxidoreductase</keyword>
<organism evidence="6 7">
    <name type="scientific">Plectosphaerella cucumerina</name>
    <dbReference type="NCBI Taxonomy" id="40658"/>
    <lineage>
        <taxon>Eukaryota</taxon>
        <taxon>Fungi</taxon>
        <taxon>Dikarya</taxon>
        <taxon>Ascomycota</taxon>
        <taxon>Pezizomycotina</taxon>
        <taxon>Sordariomycetes</taxon>
        <taxon>Hypocreomycetidae</taxon>
        <taxon>Glomerellales</taxon>
        <taxon>Plectosphaerellaceae</taxon>
        <taxon>Plectosphaerella</taxon>
    </lineage>
</organism>
<dbReference type="InterPro" id="IPR023753">
    <property type="entry name" value="FAD/NAD-binding_dom"/>
</dbReference>
<dbReference type="PRINTS" id="PR00368">
    <property type="entry name" value="FADPNR"/>
</dbReference>
<dbReference type="GO" id="GO:0050660">
    <property type="term" value="F:flavin adenine dinucleotide binding"/>
    <property type="evidence" value="ECO:0007669"/>
    <property type="project" value="TreeGrafter"/>
</dbReference>
<name>A0A8K0TFL9_9PEZI</name>
<reference evidence="6" key="1">
    <citation type="journal article" date="2021" name="Nat. Commun.">
        <title>Genetic determinants of endophytism in the Arabidopsis root mycobiome.</title>
        <authorList>
            <person name="Mesny F."/>
            <person name="Miyauchi S."/>
            <person name="Thiergart T."/>
            <person name="Pickel B."/>
            <person name="Atanasova L."/>
            <person name="Karlsson M."/>
            <person name="Huettel B."/>
            <person name="Barry K.W."/>
            <person name="Haridas S."/>
            <person name="Chen C."/>
            <person name="Bauer D."/>
            <person name="Andreopoulos W."/>
            <person name="Pangilinan J."/>
            <person name="LaButti K."/>
            <person name="Riley R."/>
            <person name="Lipzen A."/>
            <person name="Clum A."/>
            <person name="Drula E."/>
            <person name="Henrissat B."/>
            <person name="Kohler A."/>
            <person name="Grigoriev I.V."/>
            <person name="Martin F.M."/>
            <person name="Hacquard S."/>
        </authorList>
    </citation>
    <scope>NUCLEOTIDE SEQUENCE</scope>
    <source>
        <strain evidence="6">MPI-CAGE-AT-0016</strain>
    </source>
</reference>
<protein>
    <recommendedName>
        <fullName evidence="5">FAD/NAD(P)-binding domain-containing protein</fullName>
    </recommendedName>
</protein>
<evidence type="ECO:0000256" key="1">
    <source>
        <dbReference type="ARBA" id="ARBA00006442"/>
    </source>
</evidence>
<evidence type="ECO:0000313" key="7">
    <source>
        <dbReference type="Proteomes" id="UP000813385"/>
    </source>
</evidence>
<dbReference type="Gene3D" id="3.50.50.100">
    <property type="match status" value="1"/>
</dbReference>
<feature type="domain" description="FAD/NAD(P)-binding" evidence="5">
    <location>
        <begin position="4"/>
        <end position="302"/>
    </location>
</feature>
<dbReference type="GO" id="GO:0004174">
    <property type="term" value="F:electron-transferring-flavoprotein dehydrogenase activity"/>
    <property type="evidence" value="ECO:0007669"/>
    <property type="project" value="TreeGrafter"/>
</dbReference>
<dbReference type="PRINTS" id="PR00469">
    <property type="entry name" value="PNDRDTASEII"/>
</dbReference>
<comment type="similarity">
    <text evidence="1">Belongs to the FAD-dependent oxidoreductase family.</text>
</comment>
<keyword evidence="3" id="KW-0274">FAD</keyword>
<dbReference type="PANTHER" id="PTHR43735">
    <property type="entry name" value="APOPTOSIS-INDUCING FACTOR 1"/>
    <property type="match status" value="1"/>
</dbReference>
<evidence type="ECO:0000313" key="6">
    <source>
        <dbReference type="EMBL" id="KAH7363078.1"/>
    </source>
</evidence>
<dbReference type="EMBL" id="JAGPXD010000003">
    <property type="protein sequence ID" value="KAH7363078.1"/>
    <property type="molecule type" value="Genomic_DNA"/>
</dbReference>
<evidence type="ECO:0000259" key="5">
    <source>
        <dbReference type="Pfam" id="PF07992"/>
    </source>
</evidence>
<dbReference type="PANTHER" id="PTHR43735:SF3">
    <property type="entry name" value="FERROPTOSIS SUPPRESSOR PROTEIN 1"/>
    <property type="match status" value="1"/>
</dbReference>
<dbReference type="GO" id="GO:0005737">
    <property type="term" value="C:cytoplasm"/>
    <property type="evidence" value="ECO:0007669"/>
    <property type="project" value="TreeGrafter"/>
</dbReference>
<dbReference type="InterPro" id="IPR036188">
    <property type="entry name" value="FAD/NAD-bd_sf"/>
</dbReference>
<keyword evidence="7" id="KW-1185">Reference proteome</keyword>
<accession>A0A8K0TFL9</accession>
<comment type="caution">
    <text evidence="6">The sequence shown here is derived from an EMBL/GenBank/DDBJ whole genome shotgun (WGS) entry which is preliminary data.</text>
</comment>
<dbReference type="OrthoDB" id="202203at2759"/>
<keyword evidence="2" id="KW-0285">Flavoprotein</keyword>
<dbReference type="Proteomes" id="UP000813385">
    <property type="component" value="Unassembled WGS sequence"/>
</dbReference>
<evidence type="ECO:0000256" key="3">
    <source>
        <dbReference type="ARBA" id="ARBA00022827"/>
    </source>
</evidence>
<evidence type="ECO:0000256" key="2">
    <source>
        <dbReference type="ARBA" id="ARBA00022630"/>
    </source>
</evidence>
<dbReference type="SUPFAM" id="SSF51905">
    <property type="entry name" value="FAD/NAD(P)-binding domain"/>
    <property type="match status" value="1"/>
</dbReference>
<sequence length="392" mass="42647">MGKTLVVLGAGVAGLPIAHHVLRHTVPKVKDLKVILVTPNTDHYWNLASVRAVVPGQIGNNAVFEPIAPGFAQYPKDSYELVFGKAQALDPDSNQVTVTTNTGVSRTIAYDALVIATGSRYKDSMPWKEVGTTEETKAKLDSLRSQISSGKSILVAGGGTTGIEVVSEIAFEYGKKGKDVYFVIDKPFPLDDKWRQDVRKNITTEIEKLGGKVIPSTRVTSARPDPSAAGRHELELTDKDGKTRKMTVDAYLPTVGMVPNSEFVPAKLRDDAGLVFQDETLRVPGYDNLFVVGDIGNLEVSTAFKADQQLVHLSKNLQKWLVGGDGKTALDKYVVDTKLVGAVTLGRSRGTGQFGGWKLFSLMVYFMKGKHMGTDYNKDFAAGKRTISVKAW</sequence>
<dbReference type="AlphaFoldDB" id="A0A8K0TFL9"/>
<proteinExistence type="inferred from homology"/>
<dbReference type="Pfam" id="PF07992">
    <property type="entry name" value="Pyr_redox_2"/>
    <property type="match status" value="1"/>
</dbReference>
<gene>
    <name evidence="6" type="ORF">B0T11DRAFT_318600</name>
</gene>
<evidence type="ECO:0000256" key="4">
    <source>
        <dbReference type="ARBA" id="ARBA00023002"/>
    </source>
</evidence>